<comment type="subcellular location">
    <subcellularLocation>
        <location evidence="1">Membrane</location>
        <topology evidence="1">Multi-pass membrane protein</topology>
    </subcellularLocation>
</comment>
<sequence>MPVGWSKGFSLPHLKDLSNQSRETSVRGWCSWQHISPTYSTTSYTQLSTMADDFAISLAPESENASFSSSEMVSDVDIDMLMELWHWLQQAERNKSLPGDNFDDFPIEGRKDVVYPTAKAALGVVYSLIIMVCGVGNTLLLLVLFKYKKTRNTANLLIANLALSDLIVAVCCIPFDMDYYVVRPRVWAHGDAACAIVNFVKTVSMYVSTNALLVIALDRFVSFIRSQ</sequence>
<feature type="transmembrane region" description="Helical" evidence="10">
    <location>
        <begin position="120"/>
        <end position="145"/>
    </location>
</feature>
<dbReference type="PRINTS" id="PR00237">
    <property type="entry name" value="GPCRRHODOPSN"/>
</dbReference>
<proteinExistence type="predicted"/>
<evidence type="ECO:0000259" key="11">
    <source>
        <dbReference type="PROSITE" id="PS50262"/>
    </source>
</evidence>
<dbReference type="InterPro" id="IPR017452">
    <property type="entry name" value="GPCR_Rhodpsn_7TM"/>
</dbReference>
<keyword evidence="7" id="KW-0675">Receptor</keyword>
<dbReference type="Pfam" id="PF00001">
    <property type="entry name" value="7tm_1"/>
    <property type="match status" value="1"/>
</dbReference>
<evidence type="ECO:0000256" key="1">
    <source>
        <dbReference type="ARBA" id="ARBA00004141"/>
    </source>
</evidence>
<evidence type="ECO:0000256" key="8">
    <source>
        <dbReference type="ARBA" id="ARBA00023180"/>
    </source>
</evidence>
<evidence type="ECO:0000256" key="7">
    <source>
        <dbReference type="ARBA" id="ARBA00023170"/>
    </source>
</evidence>
<dbReference type="PROSITE" id="PS50262">
    <property type="entry name" value="G_PROTEIN_RECEP_F1_2"/>
    <property type="match status" value="1"/>
</dbReference>
<dbReference type="AlphaFoldDB" id="A0A9J7N8K5"/>
<evidence type="ECO:0000256" key="5">
    <source>
        <dbReference type="ARBA" id="ARBA00023136"/>
    </source>
</evidence>
<protein>
    <submittedName>
        <fullName evidence="13">Prokineticin receptor 2-like</fullName>
    </submittedName>
</protein>
<organism evidence="12 13">
    <name type="scientific">Branchiostoma floridae</name>
    <name type="common">Florida lancelet</name>
    <name type="synonym">Amphioxus</name>
    <dbReference type="NCBI Taxonomy" id="7739"/>
    <lineage>
        <taxon>Eukaryota</taxon>
        <taxon>Metazoa</taxon>
        <taxon>Chordata</taxon>
        <taxon>Cephalochordata</taxon>
        <taxon>Leptocardii</taxon>
        <taxon>Amphioxiformes</taxon>
        <taxon>Branchiostomatidae</taxon>
        <taxon>Branchiostoma</taxon>
    </lineage>
</organism>
<dbReference type="GO" id="GO:0008188">
    <property type="term" value="F:neuropeptide receptor activity"/>
    <property type="evidence" value="ECO:0000318"/>
    <property type="project" value="GO_Central"/>
</dbReference>
<dbReference type="RefSeq" id="XP_035694579.1">
    <property type="nucleotide sequence ID" value="XM_035838686.1"/>
</dbReference>
<dbReference type="OMA" id="LMELWHW"/>
<feature type="domain" description="G-protein coupled receptors family 1 profile" evidence="11">
    <location>
        <begin position="136"/>
        <end position="227"/>
    </location>
</feature>
<dbReference type="GO" id="GO:0007218">
    <property type="term" value="P:neuropeptide signaling pathway"/>
    <property type="evidence" value="ECO:0000318"/>
    <property type="project" value="GO_Central"/>
</dbReference>
<reference evidence="13" key="2">
    <citation type="submission" date="2025-08" db="UniProtKB">
        <authorList>
            <consortium name="RefSeq"/>
        </authorList>
    </citation>
    <scope>IDENTIFICATION</scope>
    <source>
        <strain evidence="13">S238N-H82</strain>
        <tissue evidence="13">Testes</tissue>
    </source>
</reference>
<feature type="transmembrane region" description="Helical" evidence="10">
    <location>
        <begin position="157"/>
        <end position="176"/>
    </location>
</feature>
<reference evidence="12" key="1">
    <citation type="journal article" date="2020" name="Nat. Ecol. Evol.">
        <title>Deeply conserved synteny resolves early events in vertebrate evolution.</title>
        <authorList>
            <person name="Simakov O."/>
            <person name="Marletaz F."/>
            <person name="Yue J.X."/>
            <person name="O'Connell B."/>
            <person name="Jenkins J."/>
            <person name="Brandt A."/>
            <person name="Calef R."/>
            <person name="Tung C.H."/>
            <person name="Huang T.K."/>
            <person name="Schmutz J."/>
            <person name="Satoh N."/>
            <person name="Yu J.K."/>
            <person name="Putnam N.H."/>
            <person name="Green R.E."/>
            <person name="Rokhsar D.S."/>
        </authorList>
    </citation>
    <scope>NUCLEOTIDE SEQUENCE [LARGE SCALE GENOMIC DNA]</scope>
    <source>
        <strain evidence="12">S238N-H82</strain>
    </source>
</reference>
<dbReference type="GO" id="GO:0005886">
    <property type="term" value="C:plasma membrane"/>
    <property type="evidence" value="ECO:0000318"/>
    <property type="project" value="GO_Central"/>
</dbReference>
<evidence type="ECO:0000256" key="3">
    <source>
        <dbReference type="ARBA" id="ARBA00022989"/>
    </source>
</evidence>
<feature type="transmembrane region" description="Helical" evidence="10">
    <location>
        <begin position="196"/>
        <end position="217"/>
    </location>
</feature>
<keyword evidence="8" id="KW-0325">Glycoprotein</keyword>
<dbReference type="Gene3D" id="1.20.1070.10">
    <property type="entry name" value="Rhodopsin 7-helix transmembrane proteins"/>
    <property type="match status" value="1"/>
</dbReference>
<gene>
    <name evidence="13" type="primary">LOC118428587</name>
</gene>
<dbReference type="OrthoDB" id="10379365at2759"/>
<dbReference type="KEGG" id="bfo:118428587"/>
<evidence type="ECO:0000256" key="4">
    <source>
        <dbReference type="ARBA" id="ARBA00023040"/>
    </source>
</evidence>
<dbReference type="SUPFAM" id="SSF81321">
    <property type="entry name" value="Family A G protein-coupled receptor-like"/>
    <property type="match status" value="1"/>
</dbReference>
<evidence type="ECO:0000256" key="2">
    <source>
        <dbReference type="ARBA" id="ARBA00022692"/>
    </source>
</evidence>
<dbReference type="Proteomes" id="UP000001554">
    <property type="component" value="Chromosome 13"/>
</dbReference>
<accession>A0A9J7N8K5</accession>
<dbReference type="PANTHER" id="PTHR24238">
    <property type="entry name" value="G-PROTEIN COUPLED RECEPTOR"/>
    <property type="match status" value="1"/>
</dbReference>
<keyword evidence="2 10" id="KW-0812">Transmembrane</keyword>
<keyword evidence="3 10" id="KW-1133">Transmembrane helix</keyword>
<evidence type="ECO:0000313" key="13">
    <source>
        <dbReference type="RefSeq" id="XP_035694579.1"/>
    </source>
</evidence>
<keyword evidence="9" id="KW-0807">Transducer</keyword>
<evidence type="ECO:0000256" key="10">
    <source>
        <dbReference type="SAM" id="Phobius"/>
    </source>
</evidence>
<name>A0A9J7N8K5_BRAFL</name>
<keyword evidence="5 10" id="KW-0472">Membrane</keyword>
<keyword evidence="12" id="KW-1185">Reference proteome</keyword>
<dbReference type="InterPro" id="IPR000276">
    <property type="entry name" value="GPCR_Rhodpsn"/>
</dbReference>
<keyword evidence="4" id="KW-0297">G-protein coupled receptor</keyword>
<evidence type="ECO:0000256" key="9">
    <source>
        <dbReference type="ARBA" id="ARBA00023224"/>
    </source>
</evidence>
<evidence type="ECO:0000313" key="12">
    <source>
        <dbReference type="Proteomes" id="UP000001554"/>
    </source>
</evidence>
<dbReference type="GeneID" id="118428587"/>
<dbReference type="PANTHER" id="PTHR24238:SF74">
    <property type="entry name" value="PROKINETICIN RECEPTOR 2"/>
    <property type="match status" value="1"/>
</dbReference>
<keyword evidence="6" id="KW-1015">Disulfide bond</keyword>
<evidence type="ECO:0000256" key="6">
    <source>
        <dbReference type="ARBA" id="ARBA00023157"/>
    </source>
</evidence>